<evidence type="ECO:0000259" key="2">
    <source>
        <dbReference type="Pfam" id="PF12397"/>
    </source>
</evidence>
<dbReference type="GO" id="GO:0000462">
    <property type="term" value="P:maturation of SSU-rRNA from tricistronic rRNA transcript (SSU-rRNA, 5.8S rRNA, LSU-rRNA)"/>
    <property type="evidence" value="ECO:0007669"/>
    <property type="project" value="TreeGrafter"/>
</dbReference>
<feature type="domain" description="U3 small nucleolar RNA-associated protein 10 N-terminal" evidence="2">
    <location>
        <begin position="238"/>
        <end position="287"/>
    </location>
</feature>
<dbReference type="GO" id="GO:0034455">
    <property type="term" value="C:t-UTP complex"/>
    <property type="evidence" value="ECO:0007669"/>
    <property type="project" value="TreeGrafter"/>
</dbReference>
<dbReference type="InterPro" id="IPR040191">
    <property type="entry name" value="UTP10"/>
</dbReference>
<sequence length="323" mass="36415">MTSLALQLKRLALPQSDPNLLTRKEVASLLFDPKDAATMDRSTFYALGCTGLEELLGIEPAFLEFQETLFSPASLTLERSVQSKEVNEKLDAGISLFLTRLCPYFLLKPAHKCIEWLIHRFHVQLYNPDSLLACALPYHDTNLFVRVVQLLKLRDTSSRWNWLRCLQKPGVPLSRGTLITHCYSDLSFMDFICSMVTRSIQAYSGHTESFSQLRVIFSFYASTIVPALDAVDSVSDSIVAKLLPYVQRGLKSSLSDYKAATYMMVCQLAVKVVMEASLVDSLTVQITLIYMVQICSVLVWCLRPGSPPAAVRLMQIFLIYARY</sequence>
<evidence type="ECO:0000313" key="4">
    <source>
        <dbReference type="Proteomes" id="UP000265020"/>
    </source>
</evidence>
<dbReference type="Proteomes" id="UP000265020">
    <property type="component" value="Unassembled WGS sequence"/>
</dbReference>
<proteinExistence type="inferred from homology"/>
<evidence type="ECO:0000256" key="1">
    <source>
        <dbReference type="RuleBase" id="RU367065"/>
    </source>
</evidence>
<comment type="subcellular location">
    <subcellularLocation>
        <location evidence="1">Nucleus</location>
        <location evidence="1">Nucleolus</location>
    </subcellularLocation>
</comment>
<dbReference type="GO" id="GO:0030515">
    <property type="term" value="F:snoRNA binding"/>
    <property type="evidence" value="ECO:0007669"/>
    <property type="project" value="TreeGrafter"/>
</dbReference>
<dbReference type="AlphaFoldDB" id="A0A3Q2GPB7"/>
<name>A0A3Q2GPB7_CYPVA</name>
<dbReference type="InterPro" id="IPR022125">
    <property type="entry name" value="U3snoRNP10_N"/>
</dbReference>
<dbReference type="GO" id="GO:0045943">
    <property type="term" value="P:positive regulation of transcription by RNA polymerase I"/>
    <property type="evidence" value="ECO:0007669"/>
    <property type="project" value="TreeGrafter"/>
</dbReference>
<reference evidence="3" key="1">
    <citation type="submission" date="2025-08" db="UniProtKB">
        <authorList>
            <consortium name="Ensembl"/>
        </authorList>
    </citation>
    <scope>IDENTIFICATION</scope>
</reference>
<evidence type="ECO:0000313" key="3">
    <source>
        <dbReference type="Ensembl" id="ENSCVAP00000030915.1"/>
    </source>
</evidence>
<keyword evidence="1" id="KW-0539">Nucleus</keyword>
<dbReference type="PANTHER" id="PTHR13457">
    <property type="entry name" value="BAP28"/>
    <property type="match status" value="1"/>
</dbReference>
<comment type="similarity">
    <text evidence="1">Belongs to the HEATR1/UTP10 family.</text>
</comment>
<dbReference type="STRING" id="28743.ENSCVAP00000030915"/>
<reference evidence="3" key="2">
    <citation type="submission" date="2025-09" db="UniProtKB">
        <authorList>
            <consortium name="Ensembl"/>
        </authorList>
    </citation>
    <scope>IDENTIFICATION</scope>
</reference>
<comment type="function">
    <text evidence="1">Involved in nucleolar processing of pre-18S ribosomal RNA.</text>
</comment>
<dbReference type="GO" id="GO:0030686">
    <property type="term" value="C:90S preribosome"/>
    <property type="evidence" value="ECO:0007669"/>
    <property type="project" value="TreeGrafter"/>
</dbReference>
<accession>A0A3Q2GPB7</accession>
<keyword evidence="1" id="KW-0690">Ribosome biogenesis</keyword>
<dbReference type="GeneTree" id="ENSGT00390000015845"/>
<keyword evidence="4" id="KW-1185">Reference proteome</keyword>
<keyword evidence="1" id="KW-0698">rRNA processing</keyword>
<dbReference type="Pfam" id="PF12397">
    <property type="entry name" value="U3snoRNP10"/>
    <property type="match status" value="1"/>
</dbReference>
<keyword evidence="1" id="KW-0687">Ribonucleoprotein</keyword>
<dbReference type="GO" id="GO:0032040">
    <property type="term" value="C:small-subunit processome"/>
    <property type="evidence" value="ECO:0007669"/>
    <property type="project" value="TreeGrafter"/>
</dbReference>
<dbReference type="OMA" id="TSSHCCR"/>
<dbReference type="PANTHER" id="PTHR13457:SF1">
    <property type="entry name" value="HEAT REPEAT-CONTAINING PROTEIN 1"/>
    <property type="match status" value="1"/>
</dbReference>
<dbReference type="Ensembl" id="ENSCVAT00000025272.1">
    <property type="protein sequence ID" value="ENSCVAP00000030915.1"/>
    <property type="gene ID" value="ENSCVAG00000019837.1"/>
</dbReference>
<organism evidence="3 4">
    <name type="scientific">Cyprinodon variegatus</name>
    <name type="common">Sheepshead minnow</name>
    <dbReference type="NCBI Taxonomy" id="28743"/>
    <lineage>
        <taxon>Eukaryota</taxon>
        <taxon>Metazoa</taxon>
        <taxon>Chordata</taxon>
        <taxon>Craniata</taxon>
        <taxon>Vertebrata</taxon>
        <taxon>Euteleostomi</taxon>
        <taxon>Actinopterygii</taxon>
        <taxon>Neopterygii</taxon>
        <taxon>Teleostei</taxon>
        <taxon>Neoteleostei</taxon>
        <taxon>Acanthomorphata</taxon>
        <taxon>Ovalentaria</taxon>
        <taxon>Atherinomorphae</taxon>
        <taxon>Cyprinodontiformes</taxon>
        <taxon>Cyprinodontidae</taxon>
        <taxon>Cyprinodon</taxon>
    </lineage>
</organism>
<protein>
    <recommendedName>
        <fullName evidence="1">HEAT repeat-containing protein 1</fullName>
    </recommendedName>
</protein>